<name>A0A833QNT5_9POAL</name>
<keyword evidence="2" id="KW-1185">Reference proteome</keyword>
<proteinExistence type="predicted"/>
<evidence type="ECO:0000313" key="2">
    <source>
        <dbReference type="Proteomes" id="UP000623129"/>
    </source>
</evidence>
<gene>
    <name evidence="1" type="ORF">FCM35_KLT08114</name>
</gene>
<dbReference type="OrthoDB" id="1938040at2759"/>
<dbReference type="Proteomes" id="UP000623129">
    <property type="component" value="Unassembled WGS sequence"/>
</dbReference>
<comment type="caution">
    <text evidence="1">The sequence shown here is derived from an EMBL/GenBank/DDBJ whole genome shotgun (WGS) entry which is preliminary data.</text>
</comment>
<evidence type="ECO:0000313" key="1">
    <source>
        <dbReference type="EMBL" id="KAF3326484.1"/>
    </source>
</evidence>
<organism evidence="1 2">
    <name type="scientific">Carex littledalei</name>
    <dbReference type="NCBI Taxonomy" id="544730"/>
    <lineage>
        <taxon>Eukaryota</taxon>
        <taxon>Viridiplantae</taxon>
        <taxon>Streptophyta</taxon>
        <taxon>Embryophyta</taxon>
        <taxon>Tracheophyta</taxon>
        <taxon>Spermatophyta</taxon>
        <taxon>Magnoliopsida</taxon>
        <taxon>Liliopsida</taxon>
        <taxon>Poales</taxon>
        <taxon>Cyperaceae</taxon>
        <taxon>Cyperoideae</taxon>
        <taxon>Cariceae</taxon>
        <taxon>Carex</taxon>
        <taxon>Carex subgen. Euthyceras</taxon>
    </lineage>
</organism>
<accession>A0A833QNT5</accession>
<protein>
    <submittedName>
        <fullName evidence="1">U-box domain-containing protein 16-like protein</fullName>
    </submittedName>
</protein>
<sequence>MDFMKVFDQMVREIKREVNLKVLKVPEIEQKDLVELECQRWKSKGRLDLDNSISCRDEMECLEREIGDRVAQKWTPAMIALVGLVRYAKCVLFGASTPIVDLSVGKFSFSEKYE</sequence>
<dbReference type="AlphaFoldDB" id="A0A833QNT5"/>
<dbReference type="EMBL" id="SWLB01000018">
    <property type="protein sequence ID" value="KAF3326484.1"/>
    <property type="molecule type" value="Genomic_DNA"/>
</dbReference>
<reference evidence="1" key="1">
    <citation type="submission" date="2020-01" db="EMBL/GenBank/DDBJ databases">
        <title>Genome sequence of Kobresia littledalei, the first chromosome-level genome in the family Cyperaceae.</title>
        <authorList>
            <person name="Qu G."/>
        </authorList>
    </citation>
    <scope>NUCLEOTIDE SEQUENCE</scope>
    <source>
        <strain evidence="1">C.B.Clarke</strain>
        <tissue evidence="1">Leaf</tissue>
    </source>
</reference>